<dbReference type="InterPro" id="IPR029024">
    <property type="entry name" value="TerB-like"/>
</dbReference>
<dbReference type="OrthoDB" id="9779889at2"/>
<accession>A0A5C2H8T3</accession>
<dbReference type="Pfam" id="PF05099">
    <property type="entry name" value="TerB"/>
    <property type="match status" value="1"/>
</dbReference>
<dbReference type="Gene3D" id="1.10.3680.10">
    <property type="entry name" value="TerB-like"/>
    <property type="match status" value="1"/>
</dbReference>
<dbReference type="Gene3D" id="1.10.287.110">
    <property type="entry name" value="DnaJ domain"/>
    <property type="match status" value="1"/>
</dbReference>
<dbReference type="PROSITE" id="PS50076">
    <property type="entry name" value="DNAJ_2"/>
    <property type="match status" value="1"/>
</dbReference>
<gene>
    <name evidence="1" type="primary">djlA</name>
    <name evidence="1" type="ORF">APAC_1520</name>
</gene>
<dbReference type="CDD" id="cd06257">
    <property type="entry name" value="DnaJ"/>
    <property type="match status" value="1"/>
</dbReference>
<dbReference type="RefSeq" id="WP_130233558.1">
    <property type="nucleotide sequence ID" value="NZ_BMEF01000007.1"/>
</dbReference>
<dbReference type="AlphaFoldDB" id="A0A5C2H8T3"/>
<dbReference type="Pfam" id="PF00226">
    <property type="entry name" value="DnaJ"/>
    <property type="match status" value="1"/>
</dbReference>
<dbReference type="InterPro" id="IPR050817">
    <property type="entry name" value="DjlA_DnaK_co-chaperone"/>
</dbReference>
<organism evidence="1 2">
    <name type="scientific">Malaciobacter pacificus</name>
    <dbReference type="NCBI Taxonomy" id="1080223"/>
    <lineage>
        <taxon>Bacteria</taxon>
        <taxon>Pseudomonadati</taxon>
        <taxon>Campylobacterota</taxon>
        <taxon>Epsilonproteobacteria</taxon>
        <taxon>Campylobacterales</taxon>
        <taxon>Arcobacteraceae</taxon>
        <taxon>Malaciobacter</taxon>
    </lineage>
</organism>
<proteinExistence type="predicted"/>
<name>A0A5C2H8T3_9BACT</name>
<reference evidence="1 2" key="3">
    <citation type="submission" date="2019-09" db="EMBL/GenBank/DDBJ databases">
        <title>Taxonomic note: a critical rebuttal of the proposed division of the genus Arcobacter into six genera, emended descriptions of Arcobacter anaerophilus and the genus Arcobacter, and an assessment of genus-level boundaries for Epsilonproteobacteria using in silico genomic comparator tools.</title>
        <authorList>
            <person name="On S.L.W."/>
            <person name="Miller W.G."/>
            <person name="Biggs P."/>
            <person name="Cornelius A."/>
            <person name="Vandamme P."/>
        </authorList>
    </citation>
    <scope>NUCLEOTIDE SEQUENCE [LARGE SCALE GENOMIC DNA]</scope>
    <source>
        <strain evidence="1 2">LMG 26638</strain>
    </source>
</reference>
<dbReference type="Proteomes" id="UP000322726">
    <property type="component" value="Chromosome"/>
</dbReference>
<dbReference type="InterPro" id="IPR001623">
    <property type="entry name" value="DnaJ_domain"/>
</dbReference>
<evidence type="ECO:0000313" key="1">
    <source>
        <dbReference type="EMBL" id="QEP34628.1"/>
    </source>
</evidence>
<evidence type="ECO:0000313" key="2">
    <source>
        <dbReference type="Proteomes" id="UP000322726"/>
    </source>
</evidence>
<dbReference type="CDD" id="cd07316">
    <property type="entry name" value="terB_like_DjlA"/>
    <property type="match status" value="1"/>
</dbReference>
<dbReference type="InterPro" id="IPR007791">
    <property type="entry name" value="DjlA_N"/>
</dbReference>
<dbReference type="PANTHER" id="PTHR24074">
    <property type="entry name" value="CO-CHAPERONE PROTEIN DJLA"/>
    <property type="match status" value="1"/>
</dbReference>
<dbReference type="KEGG" id="apai:APAC_1520"/>
<dbReference type="EMBL" id="CP035928">
    <property type="protein sequence ID" value="QEP34628.1"/>
    <property type="molecule type" value="Genomic_DNA"/>
</dbReference>
<reference evidence="1 2" key="1">
    <citation type="submission" date="2019-09" db="EMBL/GenBank/DDBJ databases">
        <title>Complete genome sequencing of four Arcobacter species reveals a diverse suite of mobile elements.</title>
        <authorList>
            <person name="Miller W.G."/>
            <person name="Yee E."/>
            <person name="Bono J.L."/>
        </authorList>
    </citation>
    <scope>NUCLEOTIDE SEQUENCE [LARGE SCALE GENOMIC DNA]</scope>
    <source>
        <strain evidence="1 2">LMG 26638</strain>
    </source>
</reference>
<dbReference type="InterPro" id="IPR036869">
    <property type="entry name" value="J_dom_sf"/>
</dbReference>
<dbReference type="SUPFAM" id="SSF46565">
    <property type="entry name" value="Chaperone J-domain"/>
    <property type="match status" value="1"/>
</dbReference>
<reference evidence="2" key="2">
    <citation type="submission" date="2019-09" db="EMBL/GenBank/DDBJ databases">
        <title>Complete genome sequencing of four Arcobacter species reveals a diverse suite of mobile elements.</title>
        <authorList>
            <person name="On S.L.W."/>
            <person name="Miller W.G."/>
            <person name="Biggs P."/>
            <person name="Cornelius A."/>
            <person name="Vandamme P."/>
        </authorList>
    </citation>
    <scope>NUCLEOTIDE SEQUENCE [LARGE SCALE GENOMIC DNA]</scope>
    <source>
        <strain evidence="2">LMG 26638</strain>
    </source>
</reference>
<keyword evidence="2" id="KW-1185">Reference proteome</keyword>
<sequence>MKLIVLLVIGVILFFIARNYKTERFKNINLKVKEKFDGDLMNHEAGLLVALMAKVAKADGQVCELEAELLKHTFNDISSHFENSEEIRDRLKELYINEKKSFDNTIDVCNKLHSLTKFDYAKRVKILEYLLNLAFIDKEFSDAEKMICEDISNALKIKQTDFDNIVNNFIAFYAQQASNKALNLEKAYEVLEASPNDDAATLKKKYRSLVKKHHPDIISGQGASQSIIDEATKKLQEINEAYELIKKEKGL</sequence>
<dbReference type="SMART" id="SM00271">
    <property type="entry name" value="DnaJ"/>
    <property type="match status" value="1"/>
</dbReference>
<protein>
    <submittedName>
        <fullName evidence="1">DnaJ-like membrane chaperone protein</fullName>
    </submittedName>
</protein>
<dbReference type="PRINTS" id="PR00625">
    <property type="entry name" value="JDOMAIN"/>
</dbReference>